<evidence type="ECO:0000313" key="2">
    <source>
        <dbReference type="EMBL" id="RHY11255.1"/>
    </source>
</evidence>
<organism evidence="2 4">
    <name type="scientific">Aphanomyces astaci</name>
    <name type="common">Crayfish plague agent</name>
    <dbReference type="NCBI Taxonomy" id="112090"/>
    <lineage>
        <taxon>Eukaryota</taxon>
        <taxon>Sar</taxon>
        <taxon>Stramenopiles</taxon>
        <taxon>Oomycota</taxon>
        <taxon>Saprolegniomycetes</taxon>
        <taxon>Saprolegniales</taxon>
        <taxon>Verrucalvaceae</taxon>
        <taxon>Aphanomyces</taxon>
    </lineage>
</organism>
<dbReference type="Proteomes" id="UP000265427">
    <property type="component" value="Unassembled WGS sequence"/>
</dbReference>
<evidence type="ECO:0000313" key="4">
    <source>
        <dbReference type="Proteomes" id="UP000265427"/>
    </source>
</evidence>
<gene>
    <name evidence="3" type="ORF">DYB28_010482</name>
    <name evidence="2" type="ORF">DYB36_012315</name>
</gene>
<proteinExistence type="predicted"/>
<reference evidence="3 5" key="1">
    <citation type="journal article" date="2018" name="J. Invertebr. Pathol.">
        <title>New genotyping method for the causative agent of crayfish plague (Aphanomyces astaci) based on whole genome data.</title>
        <authorList>
            <person name="Minardi D."/>
            <person name="Studholme D.J."/>
            <person name="van der Giezen M."/>
            <person name="Pretto T."/>
            <person name="Oidtmann B."/>
        </authorList>
    </citation>
    <scope>NUCLEOTIDE SEQUENCE [LARGE SCALE GENOMIC DNA]</scope>
    <source>
        <strain evidence="3 5">KB13</strain>
    </source>
</reference>
<evidence type="ECO:0000313" key="5">
    <source>
        <dbReference type="Proteomes" id="UP000275652"/>
    </source>
</evidence>
<dbReference type="VEuPathDB" id="FungiDB:H257_18679"/>
<comment type="caution">
    <text evidence="2">The sequence shown here is derived from an EMBL/GenBank/DDBJ whole genome shotgun (WGS) entry which is preliminary data.</text>
</comment>
<accession>A0A397AYB7</accession>
<dbReference type="AlphaFoldDB" id="A0A397AYB7"/>
<dbReference type="EMBL" id="QUSZ01005096">
    <property type="protein sequence ID" value="RHY11255.1"/>
    <property type="molecule type" value="Genomic_DNA"/>
</dbReference>
<dbReference type="EMBL" id="QUTI01030590">
    <property type="protein sequence ID" value="RLO03595.1"/>
    <property type="molecule type" value="Genomic_DNA"/>
</dbReference>
<dbReference type="Proteomes" id="UP000275652">
    <property type="component" value="Unassembled WGS sequence"/>
</dbReference>
<name>A0A397AYB7_APHAT</name>
<sequence length="166" mass="17824">MVIQTAIKRLFSDHTSPLTACAQSLDLLPKQYLDLERPTATHCRLLVNNTHCSAFNDAYNAAMMSISPVCLLSPTQPSSVPKPYDAFVMDWCRTRMTAAPPNTSNSSSGLVDTVTDDFITSPSTTTTTTRPPIDVNTLPPPKPAASDAASLRIFMPVVAAAIVGAW</sequence>
<protein>
    <submittedName>
        <fullName evidence="2">Uncharacterized protein</fullName>
    </submittedName>
</protein>
<feature type="region of interest" description="Disordered" evidence="1">
    <location>
        <begin position="119"/>
        <end position="142"/>
    </location>
</feature>
<evidence type="ECO:0000256" key="1">
    <source>
        <dbReference type="SAM" id="MobiDB-lite"/>
    </source>
</evidence>
<feature type="compositionally biased region" description="Low complexity" evidence="1">
    <location>
        <begin position="120"/>
        <end position="132"/>
    </location>
</feature>
<evidence type="ECO:0000313" key="3">
    <source>
        <dbReference type="EMBL" id="RLO03595.1"/>
    </source>
</evidence>
<reference evidence="2 4" key="2">
    <citation type="submission" date="2018-08" db="EMBL/GenBank/DDBJ databases">
        <title>Aphanomyces genome sequencing and annotation.</title>
        <authorList>
            <person name="Minardi D."/>
            <person name="Oidtmann B."/>
            <person name="Van Der Giezen M."/>
            <person name="Studholme D.J."/>
        </authorList>
    </citation>
    <scope>NUCLEOTIDE SEQUENCE [LARGE SCALE GENOMIC DNA]</scope>
    <source>
        <strain evidence="2 4">Kv</strain>
    </source>
</reference>